<keyword evidence="5" id="KW-0539">Nucleus</keyword>
<gene>
    <name evidence="9" type="ORF">NAV_LOCUS9050</name>
</gene>
<dbReference type="GO" id="GO:0000981">
    <property type="term" value="F:DNA-binding transcription factor activity, RNA polymerase II-specific"/>
    <property type="evidence" value="ECO:0007669"/>
    <property type="project" value="TreeGrafter"/>
</dbReference>
<sequence length="509" mass="57672">MEGAPFDLDLDKILTNPHTDLMLSGGSSADVYSPFLLDDDPSLIENSESDGSYTSALPYLDGPNCLLDSLCSQLDAQENIVEEEHSYASVRTKSVASSTCEGGSSVISFLQNTEEQFDVLQEASREILEGWNCERNFLPLPQREIKTEHALKAVSSIPSIVPTHKANRFNISEINKKTGSPITRIGLGEISLEKRKYPPLVLTDEEKKLCKKEGIRLPEYYPLTKAEERELKRIRRKIRNKHSAQTSRKKKQDYIEALEDRVENCTQENEELKKQVEHLKTLNSTYLSQLRKLQSMVANGSKRKVHAGTCLAVLMLSVCLLVAPNLSPLSKKRNEEEAEQTTMPAVQLPKRTPPLAGRSRSLLQFVNSVTDKYDVDFCGEEEYKDASATNAEDQLMAFKNNSLRRREKRVTFWNDNVTVRAQPHLVDIRSSDVPDYKCIRIGSYERKRKALPQERLYPTSLDNQKSWIQTINSAEYKHAKLSNGSTLRVYTNPGSYVALDSKRLKIQRA</sequence>
<dbReference type="GO" id="GO:0005789">
    <property type="term" value="C:endoplasmic reticulum membrane"/>
    <property type="evidence" value="ECO:0007669"/>
    <property type="project" value="UniProtKB-SubCell"/>
</dbReference>
<dbReference type="Pfam" id="PF00170">
    <property type="entry name" value="bZIP_1"/>
    <property type="match status" value="1"/>
</dbReference>
<dbReference type="GO" id="GO:0005634">
    <property type="term" value="C:nucleus"/>
    <property type="evidence" value="ECO:0007669"/>
    <property type="project" value="TreeGrafter"/>
</dbReference>
<evidence type="ECO:0000256" key="6">
    <source>
        <dbReference type="SAM" id="Coils"/>
    </source>
</evidence>
<dbReference type="STRING" id="6277.A0A498SVU8"/>
<proteinExistence type="predicted"/>
<dbReference type="InterPro" id="IPR046347">
    <property type="entry name" value="bZIP_sf"/>
</dbReference>
<accession>A0A498SVU8</accession>
<keyword evidence="10" id="KW-1185">Reference proteome</keyword>
<evidence type="ECO:0000256" key="1">
    <source>
        <dbReference type="ARBA" id="ARBA00004648"/>
    </source>
</evidence>
<evidence type="ECO:0000256" key="7">
    <source>
        <dbReference type="SAM" id="MobiDB-lite"/>
    </source>
</evidence>
<evidence type="ECO:0000256" key="2">
    <source>
        <dbReference type="ARBA" id="ARBA00023015"/>
    </source>
</evidence>
<evidence type="ECO:0000256" key="5">
    <source>
        <dbReference type="ARBA" id="ARBA00023242"/>
    </source>
</evidence>
<evidence type="ECO:0000313" key="10">
    <source>
        <dbReference type="Proteomes" id="UP000276991"/>
    </source>
</evidence>
<evidence type="ECO:0000256" key="4">
    <source>
        <dbReference type="ARBA" id="ARBA00023163"/>
    </source>
</evidence>
<reference evidence="9 10" key="1">
    <citation type="submission" date="2018-08" db="EMBL/GenBank/DDBJ databases">
        <authorList>
            <person name="Laetsch R D."/>
            <person name="Stevens L."/>
            <person name="Kumar S."/>
            <person name="Blaxter L. M."/>
        </authorList>
    </citation>
    <scope>NUCLEOTIDE SEQUENCE [LARGE SCALE GENOMIC DNA]</scope>
</reference>
<keyword evidence="4" id="KW-0804">Transcription</keyword>
<feature type="coiled-coil region" evidence="6">
    <location>
        <begin position="248"/>
        <end position="289"/>
    </location>
</feature>
<name>A0A498SVU8_ACAVI</name>
<dbReference type="EMBL" id="UPTC01003254">
    <property type="protein sequence ID" value="VBB34259.1"/>
    <property type="molecule type" value="Genomic_DNA"/>
</dbReference>
<keyword evidence="3" id="KW-0238">DNA-binding</keyword>
<dbReference type="PANTHER" id="PTHR45996:SF3">
    <property type="entry name" value="CREB-H TRANSCRIPTION FACTOR HOMOLOG LET-607"/>
    <property type="match status" value="1"/>
</dbReference>
<comment type="subcellular location">
    <subcellularLocation>
        <location evidence="1">Endoplasmic reticulum membrane</location>
        <topology evidence="1">Single-pass type II membrane protein</topology>
    </subcellularLocation>
</comment>
<dbReference type="Proteomes" id="UP000276991">
    <property type="component" value="Unassembled WGS sequence"/>
</dbReference>
<dbReference type="AlphaFoldDB" id="A0A498SVU8"/>
<evidence type="ECO:0000313" key="9">
    <source>
        <dbReference type="EMBL" id="VBB34259.1"/>
    </source>
</evidence>
<dbReference type="SMART" id="SM00338">
    <property type="entry name" value="BRLZ"/>
    <property type="match status" value="1"/>
</dbReference>
<dbReference type="PANTHER" id="PTHR45996">
    <property type="entry name" value="AGAP001464-PB"/>
    <property type="match status" value="1"/>
</dbReference>
<dbReference type="GO" id="GO:0000978">
    <property type="term" value="F:RNA polymerase II cis-regulatory region sequence-specific DNA binding"/>
    <property type="evidence" value="ECO:0007669"/>
    <property type="project" value="TreeGrafter"/>
</dbReference>
<keyword evidence="6" id="KW-0175">Coiled coil</keyword>
<dbReference type="InterPro" id="IPR004827">
    <property type="entry name" value="bZIP"/>
</dbReference>
<evidence type="ECO:0000259" key="8">
    <source>
        <dbReference type="PROSITE" id="PS50217"/>
    </source>
</evidence>
<dbReference type="SUPFAM" id="SSF57959">
    <property type="entry name" value="Leucine zipper domain"/>
    <property type="match status" value="1"/>
</dbReference>
<protein>
    <recommendedName>
        <fullName evidence="8">BZIP domain-containing protein</fullName>
    </recommendedName>
</protein>
<dbReference type="Gene3D" id="1.20.5.170">
    <property type="match status" value="1"/>
</dbReference>
<feature type="region of interest" description="Disordered" evidence="7">
    <location>
        <begin position="331"/>
        <end position="354"/>
    </location>
</feature>
<dbReference type="PROSITE" id="PS00036">
    <property type="entry name" value="BZIP_BASIC"/>
    <property type="match status" value="1"/>
</dbReference>
<keyword evidence="2" id="KW-0805">Transcription regulation</keyword>
<dbReference type="OrthoDB" id="674948at2759"/>
<dbReference type="InterPro" id="IPR051381">
    <property type="entry name" value="CREB_ATF_subfamily"/>
</dbReference>
<evidence type="ECO:0000256" key="3">
    <source>
        <dbReference type="ARBA" id="ARBA00023125"/>
    </source>
</evidence>
<dbReference type="CDD" id="cd14689">
    <property type="entry name" value="bZIP_CREB3"/>
    <property type="match status" value="1"/>
</dbReference>
<organism evidence="9 10">
    <name type="scientific">Acanthocheilonema viteae</name>
    <name type="common">Filarial nematode worm</name>
    <name type="synonym">Dipetalonema viteae</name>
    <dbReference type="NCBI Taxonomy" id="6277"/>
    <lineage>
        <taxon>Eukaryota</taxon>
        <taxon>Metazoa</taxon>
        <taxon>Ecdysozoa</taxon>
        <taxon>Nematoda</taxon>
        <taxon>Chromadorea</taxon>
        <taxon>Rhabditida</taxon>
        <taxon>Spirurina</taxon>
        <taxon>Spiruromorpha</taxon>
        <taxon>Filarioidea</taxon>
        <taxon>Onchocercidae</taxon>
        <taxon>Acanthocheilonema</taxon>
    </lineage>
</organism>
<feature type="domain" description="BZIP" evidence="8">
    <location>
        <begin position="230"/>
        <end position="293"/>
    </location>
</feature>
<dbReference type="PROSITE" id="PS50217">
    <property type="entry name" value="BZIP"/>
    <property type="match status" value="1"/>
</dbReference>